<evidence type="ECO:0000313" key="3">
    <source>
        <dbReference type="Proteomes" id="UP000307999"/>
    </source>
</evidence>
<dbReference type="InterPro" id="IPR002539">
    <property type="entry name" value="MaoC-like_dom"/>
</dbReference>
<feature type="domain" description="MaoC-like" evidence="1">
    <location>
        <begin position="163"/>
        <end position="203"/>
    </location>
</feature>
<dbReference type="EMBL" id="SWDB01000022">
    <property type="protein sequence ID" value="TKB45063.1"/>
    <property type="molecule type" value="Genomic_DNA"/>
</dbReference>
<dbReference type="PANTHER" id="PTHR43841">
    <property type="entry name" value="3-HYDROXYACYL-THIOESTER DEHYDRATASE HTDX-RELATED"/>
    <property type="match status" value="1"/>
</dbReference>
<keyword evidence="3" id="KW-1185">Reference proteome</keyword>
<gene>
    <name evidence="2" type="ORF">E8M12_09510</name>
</gene>
<dbReference type="PANTHER" id="PTHR43841:SF3">
    <property type="entry name" value="(3R)-HYDROXYACYL-ACP DEHYDRATASE SUBUNIT HADB"/>
    <property type="match status" value="1"/>
</dbReference>
<dbReference type="Gene3D" id="3.10.129.10">
    <property type="entry name" value="Hotdog Thioesterase"/>
    <property type="match status" value="1"/>
</dbReference>
<protein>
    <recommendedName>
        <fullName evidence="1">MaoC-like domain-containing protein</fullName>
    </recommendedName>
</protein>
<reference evidence="2 3" key="1">
    <citation type="submission" date="2019-04" db="EMBL/GenBank/DDBJ databases">
        <title>Thalassotalea guangxiensis sp. nov., isolated from sediment of the coastal wetland.</title>
        <authorList>
            <person name="Zheng S."/>
            <person name="Zhang D."/>
        </authorList>
    </citation>
    <scope>NUCLEOTIDE SEQUENCE [LARGE SCALE GENOMIC DNA]</scope>
    <source>
        <strain evidence="2 3">ZS-4</strain>
    </source>
</reference>
<dbReference type="InterPro" id="IPR029069">
    <property type="entry name" value="HotDog_dom_sf"/>
</dbReference>
<sequence>MLTYLKILTKKNLSADAITNFQCQFRNCQVDLKNQQSFRNVMHLSHDQPLPISYEFITAFPYILKVSADKRFAYSALGLVHLSSEFQCFQELDRTAEFDLNIDVIQDIEHAKGKAVKMVIEFYQDNKLCVRNTNLMLKKSKHLGEQRPQQAPKMFQQEYFLLLNHKLARRYASISGDYNPIHMYDFTARLFGFDHAIIHGMYLAHRLLLDKKVETDHCRISFKKPCKLPAKVGVCRQEQQLYAFSNGDQLHMEIELLSTDEA</sequence>
<name>A0A4U1B475_9GAMM</name>
<comment type="caution">
    <text evidence="2">The sequence shown here is derived from an EMBL/GenBank/DDBJ whole genome shotgun (WGS) entry which is preliminary data.</text>
</comment>
<evidence type="ECO:0000259" key="1">
    <source>
        <dbReference type="Pfam" id="PF01575"/>
    </source>
</evidence>
<dbReference type="AlphaFoldDB" id="A0A4U1B475"/>
<dbReference type="Proteomes" id="UP000307999">
    <property type="component" value="Unassembled WGS sequence"/>
</dbReference>
<dbReference type="SUPFAM" id="SSF54637">
    <property type="entry name" value="Thioesterase/thiol ester dehydrase-isomerase"/>
    <property type="match status" value="1"/>
</dbReference>
<proteinExistence type="predicted"/>
<dbReference type="Pfam" id="PF01575">
    <property type="entry name" value="MaoC_dehydratas"/>
    <property type="match status" value="1"/>
</dbReference>
<dbReference type="OrthoDB" id="9774179at2"/>
<dbReference type="RefSeq" id="WP_136735921.1">
    <property type="nucleotide sequence ID" value="NZ_SWDB01000022.1"/>
</dbReference>
<evidence type="ECO:0000313" key="2">
    <source>
        <dbReference type="EMBL" id="TKB45063.1"/>
    </source>
</evidence>
<organism evidence="2 3">
    <name type="scientific">Thalassotalea mangrovi</name>
    <dbReference type="NCBI Taxonomy" id="2572245"/>
    <lineage>
        <taxon>Bacteria</taxon>
        <taxon>Pseudomonadati</taxon>
        <taxon>Pseudomonadota</taxon>
        <taxon>Gammaproteobacteria</taxon>
        <taxon>Alteromonadales</taxon>
        <taxon>Colwelliaceae</taxon>
        <taxon>Thalassotalea</taxon>
    </lineage>
</organism>
<accession>A0A4U1B475</accession>